<organism evidence="1 2">
    <name type="scientific">Allacma fusca</name>
    <dbReference type="NCBI Taxonomy" id="39272"/>
    <lineage>
        <taxon>Eukaryota</taxon>
        <taxon>Metazoa</taxon>
        <taxon>Ecdysozoa</taxon>
        <taxon>Arthropoda</taxon>
        <taxon>Hexapoda</taxon>
        <taxon>Collembola</taxon>
        <taxon>Symphypleona</taxon>
        <taxon>Sminthuridae</taxon>
        <taxon>Allacma</taxon>
    </lineage>
</organism>
<comment type="caution">
    <text evidence="1">The sequence shown here is derived from an EMBL/GenBank/DDBJ whole genome shotgun (WGS) entry which is preliminary data.</text>
</comment>
<proteinExistence type="predicted"/>
<keyword evidence="2" id="KW-1185">Reference proteome</keyword>
<evidence type="ECO:0000313" key="2">
    <source>
        <dbReference type="Proteomes" id="UP000708208"/>
    </source>
</evidence>
<protein>
    <submittedName>
        <fullName evidence="1">Uncharacterized protein</fullName>
    </submittedName>
</protein>
<sequence>RETRHLYATLSPDLEDLEQFELKIANNLTQALLGSRLLPIRSMIRKLVHRYLIDFYQSTG</sequence>
<gene>
    <name evidence="1" type="ORF">AFUS01_LOCUS7353</name>
</gene>
<accession>A0A8J2K188</accession>
<dbReference type="AlphaFoldDB" id="A0A8J2K188"/>
<name>A0A8J2K188_9HEXA</name>
<evidence type="ECO:0000313" key="1">
    <source>
        <dbReference type="EMBL" id="CAG7717924.1"/>
    </source>
</evidence>
<dbReference type="Proteomes" id="UP000708208">
    <property type="component" value="Unassembled WGS sequence"/>
</dbReference>
<feature type="non-terminal residue" evidence="1">
    <location>
        <position position="60"/>
    </location>
</feature>
<reference evidence="1" key="1">
    <citation type="submission" date="2021-06" db="EMBL/GenBank/DDBJ databases">
        <authorList>
            <person name="Hodson N. C."/>
            <person name="Mongue J. A."/>
            <person name="Jaron S. K."/>
        </authorList>
    </citation>
    <scope>NUCLEOTIDE SEQUENCE</scope>
</reference>
<dbReference type="EMBL" id="CAJVCH010049517">
    <property type="protein sequence ID" value="CAG7717924.1"/>
    <property type="molecule type" value="Genomic_DNA"/>
</dbReference>
<feature type="non-terminal residue" evidence="1">
    <location>
        <position position="1"/>
    </location>
</feature>